<sequence length="83" mass="8226">MPHINKGLGQMTGVHALTTDMGLAPVGEEGDAQGELAISGKIGAPGRFGAGRHGSSSFVGSVDKGQDRARSLSTGPIGARLAG</sequence>
<evidence type="ECO:0000256" key="1">
    <source>
        <dbReference type="SAM" id="MobiDB-lite"/>
    </source>
</evidence>
<dbReference type="EMBL" id="CAEZVK010000037">
    <property type="protein sequence ID" value="CAB4627200.1"/>
    <property type="molecule type" value="Genomic_DNA"/>
</dbReference>
<evidence type="ECO:0000313" key="2">
    <source>
        <dbReference type="EMBL" id="CAB4627200.1"/>
    </source>
</evidence>
<protein>
    <submittedName>
        <fullName evidence="2">Unannotated protein</fullName>
    </submittedName>
</protein>
<name>A0A6J6IRJ0_9ZZZZ</name>
<feature type="region of interest" description="Disordered" evidence="1">
    <location>
        <begin position="47"/>
        <end position="83"/>
    </location>
</feature>
<organism evidence="2">
    <name type="scientific">freshwater metagenome</name>
    <dbReference type="NCBI Taxonomy" id="449393"/>
    <lineage>
        <taxon>unclassified sequences</taxon>
        <taxon>metagenomes</taxon>
        <taxon>ecological metagenomes</taxon>
    </lineage>
</organism>
<reference evidence="2" key="1">
    <citation type="submission" date="2020-05" db="EMBL/GenBank/DDBJ databases">
        <authorList>
            <person name="Chiriac C."/>
            <person name="Salcher M."/>
            <person name="Ghai R."/>
            <person name="Kavagutti S V."/>
        </authorList>
    </citation>
    <scope>NUCLEOTIDE SEQUENCE</scope>
</reference>
<accession>A0A6J6IRJ0</accession>
<proteinExistence type="predicted"/>
<gene>
    <name evidence="2" type="ORF">UFOPK2000_00495</name>
</gene>
<dbReference type="AlphaFoldDB" id="A0A6J6IRJ0"/>